<dbReference type="EMBL" id="UINC01136381">
    <property type="protein sequence ID" value="SVD21113.1"/>
    <property type="molecule type" value="Genomic_DNA"/>
</dbReference>
<sequence length="116" mass="13403">MTAIKKFQPDRALLVRTMVISIQYWQQSTFRSKLDFARESGIWTVNMDNDSPQTRTLDKYLHIDTLPSRPKVEEIIRSAHFIYSNCNVESPLRDELKSILDSLISSQLEQSLGNSV</sequence>
<reference evidence="1" key="1">
    <citation type="submission" date="2018-05" db="EMBL/GenBank/DDBJ databases">
        <authorList>
            <person name="Lanie J.A."/>
            <person name="Ng W.-L."/>
            <person name="Kazmierczak K.M."/>
            <person name="Andrzejewski T.M."/>
            <person name="Davidsen T.M."/>
            <person name="Wayne K.J."/>
            <person name="Tettelin H."/>
            <person name="Glass J.I."/>
            <person name="Rusch D."/>
            <person name="Podicherti R."/>
            <person name="Tsui H.-C.T."/>
            <person name="Winkler M.E."/>
        </authorList>
    </citation>
    <scope>NUCLEOTIDE SEQUENCE</scope>
</reference>
<name>A0A382TGL4_9ZZZZ</name>
<accession>A0A382TGL4</accession>
<evidence type="ECO:0000313" key="1">
    <source>
        <dbReference type="EMBL" id="SVD21113.1"/>
    </source>
</evidence>
<protein>
    <submittedName>
        <fullName evidence="1">Uncharacterized protein</fullName>
    </submittedName>
</protein>
<proteinExistence type="predicted"/>
<dbReference type="AlphaFoldDB" id="A0A382TGL4"/>
<dbReference type="CDD" id="cd22890">
    <property type="entry name" value="ChiS-DBD"/>
    <property type="match status" value="1"/>
</dbReference>
<gene>
    <name evidence="1" type="ORF">METZ01_LOCUS373967</name>
</gene>
<organism evidence="1">
    <name type="scientific">marine metagenome</name>
    <dbReference type="NCBI Taxonomy" id="408172"/>
    <lineage>
        <taxon>unclassified sequences</taxon>
        <taxon>metagenomes</taxon>
        <taxon>ecological metagenomes</taxon>
    </lineage>
</organism>